<sequence>MKKILFILLVLLFVKVQSQERKNDTLFIKYDETLLKGRIDPDNKTIYNYVFVNQRSKERSIHFEKRKTFRDLTTSSTIKTFEEIYKEAKINNDYIAAKLFRYFDEHKYSTYFLVKGNEFIEMAVVDSIICFSEEVPYINGNVDTLLIKYNEKLLIKKQLQNDADIRYCVSEKKKPLNYMYFKQKAVFKDLKAKLKPQSLKKLLTESKAYKNHNLHDAMFENYLRKNFGTKCKYFFVKDNVFIQVEVKNTLND</sequence>
<dbReference type="Proteomes" id="UP001497527">
    <property type="component" value="Unassembled WGS sequence"/>
</dbReference>
<dbReference type="EMBL" id="CAXJIO010000011">
    <property type="protein sequence ID" value="CAL2102501.1"/>
    <property type="molecule type" value="Genomic_DNA"/>
</dbReference>
<evidence type="ECO:0000313" key="1">
    <source>
        <dbReference type="EMBL" id="CAL2102501.1"/>
    </source>
</evidence>
<protein>
    <recommendedName>
        <fullName evidence="3">GLPGLI family protein</fullName>
    </recommendedName>
</protein>
<name>A0ABP1EVM8_9FLAO</name>
<dbReference type="RefSeq" id="WP_348715819.1">
    <property type="nucleotide sequence ID" value="NZ_CAXJIO010000011.1"/>
</dbReference>
<proteinExistence type="predicted"/>
<evidence type="ECO:0008006" key="3">
    <source>
        <dbReference type="Google" id="ProtNLM"/>
    </source>
</evidence>
<gene>
    <name evidence="1" type="ORF">T190423A01A_20252</name>
</gene>
<comment type="caution">
    <text evidence="1">The sequence shown here is derived from an EMBL/GenBank/DDBJ whole genome shotgun (WGS) entry which is preliminary data.</text>
</comment>
<evidence type="ECO:0000313" key="2">
    <source>
        <dbReference type="Proteomes" id="UP001497527"/>
    </source>
</evidence>
<reference evidence="1 2" key="1">
    <citation type="submission" date="2024-05" db="EMBL/GenBank/DDBJ databases">
        <authorList>
            <person name="Duchaud E."/>
        </authorList>
    </citation>
    <scope>NUCLEOTIDE SEQUENCE [LARGE SCALE GENOMIC DNA]</scope>
    <source>
        <strain evidence="1">Ena-SAMPLE-TAB-13-05-2024-13:56:06:370-140308</strain>
    </source>
</reference>
<accession>A0ABP1EVM8</accession>
<organism evidence="1 2">
    <name type="scientific">Tenacibaculum polynesiense</name>
    <dbReference type="NCBI Taxonomy" id="3137857"/>
    <lineage>
        <taxon>Bacteria</taxon>
        <taxon>Pseudomonadati</taxon>
        <taxon>Bacteroidota</taxon>
        <taxon>Flavobacteriia</taxon>
        <taxon>Flavobacteriales</taxon>
        <taxon>Flavobacteriaceae</taxon>
        <taxon>Tenacibaculum</taxon>
    </lineage>
</organism>
<keyword evidence="2" id="KW-1185">Reference proteome</keyword>